<dbReference type="EMBL" id="CADEPI010000035">
    <property type="protein sequence ID" value="CAB3367952.1"/>
    <property type="molecule type" value="Genomic_DNA"/>
</dbReference>
<keyword evidence="6 9" id="KW-0472">Membrane</keyword>
<evidence type="ECO:0000256" key="6">
    <source>
        <dbReference type="ARBA" id="ARBA00023136"/>
    </source>
</evidence>
<evidence type="ECO:0000256" key="7">
    <source>
        <dbReference type="ARBA" id="ARBA00023170"/>
    </source>
</evidence>
<sequence length="532" mass="60125">MSGSKIQWIYVHPTETRALSASNGLRPDTKLLNVVLNEDSTITLQQWTGASYTIDVVWSGPSSSIPTELAVPPNYNLSGIVLSVAVFHDPPFVILTNVTRPGLINPSQVNGWLVDVWYDLQNILLFETRFYTPKLSTSVTKLKASVDELQTGRADVVLAPFVVTISDFDLAEYSMPIADIRFRFLLPREKASSSIEQFLQPFELFLWRMTLAVLTVAVALLTISYSLGRYFEYENPHWSLFNLKESLLVIYGSLFAQGHDYVPNSLASRMIIWLSYIFGVVIVTSYGAALITKLTLGTVEPPFRTFEEMLESDYTAILLPDSAPIRLMQAAERGAWNELRVRKPYPVTLPNLADSLTEVQKSWAKYTLLESRERVLPLIQYPPENCKLTMLPTDVFKAPGQLMLSKSSPYKAAIDQQLIMMRGCGRLDRMQERWMGLVYDDPCPRDSTLPQFGMDNVMLPFLIMACSLGLAVVLLIAEILIKRWCGKLLAEENEEGELAKIARIRGIRLSKGWRAVQRNLGEFSSYNQRPRM</sequence>
<evidence type="ECO:0000256" key="2">
    <source>
        <dbReference type="ARBA" id="ARBA00008685"/>
    </source>
</evidence>
<accession>A0A8S1C6Z3</accession>
<comment type="similarity">
    <text evidence="2">Belongs to the glutamate-gated ion channel (TC 1.A.10.1) family.</text>
</comment>
<evidence type="ECO:0000259" key="10">
    <source>
        <dbReference type="Pfam" id="PF00060"/>
    </source>
</evidence>
<keyword evidence="4 9" id="KW-0812">Transmembrane</keyword>
<keyword evidence="3" id="KW-1003">Cell membrane</keyword>
<protein>
    <recommendedName>
        <fullName evidence="10">Ionotropic glutamate receptor C-terminal domain-containing protein</fullName>
    </recommendedName>
</protein>
<feature type="transmembrane region" description="Helical" evidence="9">
    <location>
        <begin position="205"/>
        <end position="227"/>
    </location>
</feature>
<dbReference type="Proteomes" id="UP000494165">
    <property type="component" value="Unassembled WGS sequence"/>
</dbReference>
<feature type="transmembrane region" description="Helical" evidence="9">
    <location>
        <begin position="270"/>
        <end position="291"/>
    </location>
</feature>
<keyword evidence="5 9" id="KW-1133">Transmembrane helix</keyword>
<dbReference type="InterPro" id="IPR001320">
    <property type="entry name" value="Iontro_rcpt_C"/>
</dbReference>
<feature type="transmembrane region" description="Helical" evidence="9">
    <location>
        <begin position="457"/>
        <end position="481"/>
    </location>
</feature>
<dbReference type="SUPFAM" id="SSF53850">
    <property type="entry name" value="Periplasmic binding protein-like II"/>
    <property type="match status" value="1"/>
</dbReference>
<evidence type="ECO:0000256" key="3">
    <source>
        <dbReference type="ARBA" id="ARBA00022475"/>
    </source>
</evidence>
<dbReference type="GO" id="GO:0015276">
    <property type="term" value="F:ligand-gated monoatomic ion channel activity"/>
    <property type="evidence" value="ECO:0007669"/>
    <property type="project" value="InterPro"/>
</dbReference>
<keyword evidence="7" id="KW-0675">Receptor</keyword>
<dbReference type="PANTHER" id="PTHR42643">
    <property type="entry name" value="IONOTROPIC RECEPTOR 20A-RELATED"/>
    <property type="match status" value="1"/>
</dbReference>
<comment type="caution">
    <text evidence="11">The sequence shown here is derived from an EMBL/GenBank/DDBJ whole genome shotgun (WGS) entry which is preliminary data.</text>
</comment>
<dbReference type="InterPro" id="IPR052192">
    <property type="entry name" value="Insect_Ionotropic_Sensory_Rcpt"/>
</dbReference>
<dbReference type="Pfam" id="PF00060">
    <property type="entry name" value="Lig_chan"/>
    <property type="match status" value="1"/>
</dbReference>
<keyword evidence="12" id="KW-1185">Reference proteome</keyword>
<dbReference type="AlphaFoldDB" id="A0A8S1C6Z3"/>
<dbReference type="GO" id="GO:0005886">
    <property type="term" value="C:plasma membrane"/>
    <property type="evidence" value="ECO:0007669"/>
    <property type="project" value="UniProtKB-SubCell"/>
</dbReference>
<feature type="domain" description="Ionotropic glutamate receptor C-terminal" evidence="10">
    <location>
        <begin position="206"/>
        <end position="466"/>
    </location>
</feature>
<dbReference type="Gene3D" id="1.10.287.70">
    <property type="match status" value="1"/>
</dbReference>
<gene>
    <name evidence="11" type="ORF">CLODIP_2_CD08421</name>
</gene>
<dbReference type="Gene3D" id="3.40.190.10">
    <property type="entry name" value="Periplasmic binding protein-like II"/>
    <property type="match status" value="1"/>
</dbReference>
<proteinExistence type="inferred from homology"/>
<dbReference type="GO" id="GO:0050906">
    <property type="term" value="P:detection of stimulus involved in sensory perception"/>
    <property type="evidence" value="ECO:0007669"/>
    <property type="project" value="UniProtKB-ARBA"/>
</dbReference>
<evidence type="ECO:0000256" key="1">
    <source>
        <dbReference type="ARBA" id="ARBA00004651"/>
    </source>
</evidence>
<organism evidence="11 12">
    <name type="scientific">Cloeon dipterum</name>
    <dbReference type="NCBI Taxonomy" id="197152"/>
    <lineage>
        <taxon>Eukaryota</taxon>
        <taxon>Metazoa</taxon>
        <taxon>Ecdysozoa</taxon>
        <taxon>Arthropoda</taxon>
        <taxon>Hexapoda</taxon>
        <taxon>Insecta</taxon>
        <taxon>Pterygota</taxon>
        <taxon>Palaeoptera</taxon>
        <taxon>Ephemeroptera</taxon>
        <taxon>Pisciforma</taxon>
        <taxon>Baetidae</taxon>
        <taxon>Cloeon</taxon>
    </lineage>
</organism>
<keyword evidence="8" id="KW-0325">Glycoprotein</keyword>
<evidence type="ECO:0000313" key="12">
    <source>
        <dbReference type="Proteomes" id="UP000494165"/>
    </source>
</evidence>
<name>A0A8S1C6Z3_9INSE</name>
<evidence type="ECO:0000256" key="8">
    <source>
        <dbReference type="ARBA" id="ARBA00023180"/>
    </source>
</evidence>
<evidence type="ECO:0000313" key="11">
    <source>
        <dbReference type="EMBL" id="CAB3367952.1"/>
    </source>
</evidence>
<comment type="subcellular location">
    <subcellularLocation>
        <location evidence="1">Cell membrane</location>
        <topology evidence="1">Multi-pass membrane protein</topology>
    </subcellularLocation>
</comment>
<reference evidence="11 12" key="1">
    <citation type="submission" date="2020-04" db="EMBL/GenBank/DDBJ databases">
        <authorList>
            <person name="Alioto T."/>
            <person name="Alioto T."/>
            <person name="Gomez Garrido J."/>
        </authorList>
    </citation>
    <scope>NUCLEOTIDE SEQUENCE [LARGE SCALE GENOMIC DNA]</scope>
</reference>
<evidence type="ECO:0000256" key="4">
    <source>
        <dbReference type="ARBA" id="ARBA00022692"/>
    </source>
</evidence>
<evidence type="ECO:0000256" key="9">
    <source>
        <dbReference type="SAM" id="Phobius"/>
    </source>
</evidence>
<evidence type="ECO:0000256" key="5">
    <source>
        <dbReference type="ARBA" id="ARBA00022989"/>
    </source>
</evidence>
<dbReference type="OrthoDB" id="8185396at2759"/>
<dbReference type="PANTHER" id="PTHR42643:SF24">
    <property type="entry name" value="IONOTROPIC RECEPTOR 60A"/>
    <property type="match status" value="1"/>
</dbReference>